<protein>
    <recommendedName>
        <fullName evidence="2">Polysaccharide pyruvyl transferase domain-containing protein</fullName>
    </recommendedName>
</protein>
<dbReference type="EMBL" id="BAABGF010000010">
    <property type="protein sequence ID" value="GAA4535451.1"/>
    <property type="molecule type" value="Genomic_DNA"/>
</dbReference>
<feature type="domain" description="Polysaccharide pyruvyl transferase" evidence="2">
    <location>
        <begin position="17"/>
        <end position="60"/>
    </location>
</feature>
<dbReference type="Proteomes" id="UP001501417">
    <property type="component" value="Unassembled WGS sequence"/>
</dbReference>
<evidence type="ECO:0000313" key="3">
    <source>
        <dbReference type="EMBL" id="GAA4535451.1"/>
    </source>
</evidence>
<feature type="region of interest" description="Disordered" evidence="1">
    <location>
        <begin position="1"/>
        <end position="21"/>
    </location>
</feature>
<comment type="caution">
    <text evidence="3">The sequence shown here is derived from an EMBL/GenBank/DDBJ whole genome shotgun (WGS) entry which is preliminary data.</text>
</comment>
<sequence length="136" mass="14765">MNPGGTQDAHIVADDNSDDIRNPEELAERAARCRVIVTGSYHAAIFGLAAGVPAVCITNSIYYDLKFKGLSMQFPGGCHIVRPGLGFERDLSDAIERAWDISESDRDRLHSVAQAQVAQADQAYRWFGSLVAGARS</sequence>
<dbReference type="InterPro" id="IPR007345">
    <property type="entry name" value="Polysacch_pyruvyl_Trfase"/>
</dbReference>
<evidence type="ECO:0000256" key="1">
    <source>
        <dbReference type="SAM" id="MobiDB-lite"/>
    </source>
</evidence>
<evidence type="ECO:0000259" key="2">
    <source>
        <dbReference type="Pfam" id="PF04230"/>
    </source>
</evidence>
<accession>A0ABP8RD04</accession>
<organism evidence="3 4">
    <name type="scientific">Mycobacterium paraffinicum</name>
    <dbReference type="NCBI Taxonomy" id="53378"/>
    <lineage>
        <taxon>Bacteria</taxon>
        <taxon>Bacillati</taxon>
        <taxon>Actinomycetota</taxon>
        <taxon>Actinomycetes</taxon>
        <taxon>Mycobacteriales</taxon>
        <taxon>Mycobacteriaceae</taxon>
        <taxon>Mycobacterium</taxon>
    </lineage>
</organism>
<name>A0ABP8RD04_9MYCO</name>
<reference evidence="4" key="1">
    <citation type="journal article" date="2019" name="Int. J. Syst. Evol. Microbiol.">
        <title>The Global Catalogue of Microorganisms (GCM) 10K type strain sequencing project: providing services to taxonomists for standard genome sequencing and annotation.</title>
        <authorList>
            <consortium name="The Broad Institute Genomics Platform"/>
            <consortium name="The Broad Institute Genome Sequencing Center for Infectious Disease"/>
            <person name="Wu L."/>
            <person name="Ma J."/>
        </authorList>
    </citation>
    <scope>NUCLEOTIDE SEQUENCE [LARGE SCALE GENOMIC DNA]</scope>
    <source>
        <strain evidence="4">JCM 17782</strain>
    </source>
</reference>
<dbReference type="Pfam" id="PF04230">
    <property type="entry name" value="PS_pyruv_trans"/>
    <property type="match status" value="1"/>
</dbReference>
<gene>
    <name evidence="3" type="ORF">GCM10023161_09000</name>
</gene>
<keyword evidence="4" id="KW-1185">Reference proteome</keyword>
<proteinExistence type="predicted"/>
<evidence type="ECO:0000313" key="4">
    <source>
        <dbReference type="Proteomes" id="UP001501417"/>
    </source>
</evidence>